<organism evidence="2 3">
    <name type="scientific">Araneus ventricosus</name>
    <name type="common">Orbweaver spider</name>
    <name type="synonym">Epeira ventricosa</name>
    <dbReference type="NCBI Taxonomy" id="182803"/>
    <lineage>
        <taxon>Eukaryota</taxon>
        <taxon>Metazoa</taxon>
        <taxon>Ecdysozoa</taxon>
        <taxon>Arthropoda</taxon>
        <taxon>Chelicerata</taxon>
        <taxon>Arachnida</taxon>
        <taxon>Araneae</taxon>
        <taxon>Araneomorphae</taxon>
        <taxon>Entelegynae</taxon>
        <taxon>Araneoidea</taxon>
        <taxon>Araneidae</taxon>
        <taxon>Araneus</taxon>
    </lineage>
</organism>
<feature type="region of interest" description="Disordered" evidence="1">
    <location>
        <begin position="1"/>
        <end position="36"/>
    </location>
</feature>
<protein>
    <submittedName>
        <fullName evidence="2">Uncharacterized protein</fullName>
    </submittedName>
</protein>
<name>A0A4Y2W5I6_ARAVE</name>
<gene>
    <name evidence="2" type="ORF">AVEN_7993_1</name>
</gene>
<dbReference type="EMBL" id="BGPR01054673">
    <property type="protein sequence ID" value="GBO31390.1"/>
    <property type="molecule type" value="Genomic_DNA"/>
</dbReference>
<dbReference type="AlphaFoldDB" id="A0A4Y2W5I6"/>
<comment type="caution">
    <text evidence="2">The sequence shown here is derived from an EMBL/GenBank/DDBJ whole genome shotgun (WGS) entry which is preliminary data.</text>
</comment>
<sequence>MHEEGSINKVSKSKAKKQRKLNLTRPEIKTEKKNSSRTTLNLGKGLVMELKEFRNTYYIGLEKYGEGQQVRNRFNIPLDQLEVLKKRPMR</sequence>
<proteinExistence type="predicted"/>
<keyword evidence="3" id="KW-1185">Reference proteome</keyword>
<feature type="compositionally biased region" description="Basic residues" evidence="1">
    <location>
        <begin position="11"/>
        <end position="22"/>
    </location>
</feature>
<accession>A0A4Y2W5I6</accession>
<reference evidence="2 3" key="1">
    <citation type="journal article" date="2019" name="Sci. Rep.">
        <title>Orb-weaving spider Araneus ventricosus genome elucidates the spidroin gene catalogue.</title>
        <authorList>
            <person name="Kono N."/>
            <person name="Nakamura H."/>
            <person name="Ohtoshi R."/>
            <person name="Moran D.A.P."/>
            <person name="Shinohara A."/>
            <person name="Yoshida Y."/>
            <person name="Fujiwara M."/>
            <person name="Mori M."/>
            <person name="Tomita M."/>
            <person name="Arakawa K."/>
        </authorList>
    </citation>
    <scope>NUCLEOTIDE SEQUENCE [LARGE SCALE GENOMIC DNA]</scope>
</reference>
<evidence type="ECO:0000313" key="3">
    <source>
        <dbReference type="Proteomes" id="UP000499080"/>
    </source>
</evidence>
<evidence type="ECO:0000256" key="1">
    <source>
        <dbReference type="SAM" id="MobiDB-lite"/>
    </source>
</evidence>
<evidence type="ECO:0000313" key="2">
    <source>
        <dbReference type="EMBL" id="GBO31390.1"/>
    </source>
</evidence>
<dbReference type="OrthoDB" id="6431741at2759"/>
<dbReference type="Proteomes" id="UP000499080">
    <property type="component" value="Unassembled WGS sequence"/>
</dbReference>